<dbReference type="EMBL" id="HACG01033395">
    <property type="protein sequence ID" value="CEK80260.1"/>
    <property type="molecule type" value="Transcribed_RNA"/>
</dbReference>
<name>A0A0B7AK02_9EUPU</name>
<feature type="non-terminal residue" evidence="1">
    <location>
        <position position="1"/>
    </location>
</feature>
<dbReference type="AlphaFoldDB" id="A0A0B7AK02"/>
<protein>
    <submittedName>
        <fullName evidence="1">Uncharacterized protein</fullName>
    </submittedName>
</protein>
<proteinExistence type="predicted"/>
<accession>A0A0B7AK02</accession>
<sequence>KPGSESVKARFPLFKSRMVLSTKTCSGVCMGVSVANSQAHFVQTGSETAMSNSESENLIRFYHKELTTVSSPIDC</sequence>
<organism evidence="1">
    <name type="scientific">Arion vulgaris</name>
    <dbReference type="NCBI Taxonomy" id="1028688"/>
    <lineage>
        <taxon>Eukaryota</taxon>
        <taxon>Metazoa</taxon>
        <taxon>Spiralia</taxon>
        <taxon>Lophotrochozoa</taxon>
        <taxon>Mollusca</taxon>
        <taxon>Gastropoda</taxon>
        <taxon>Heterobranchia</taxon>
        <taxon>Euthyneura</taxon>
        <taxon>Panpulmonata</taxon>
        <taxon>Eupulmonata</taxon>
        <taxon>Stylommatophora</taxon>
        <taxon>Helicina</taxon>
        <taxon>Arionoidea</taxon>
        <taxon>Arionidae</taxon>
        <taxon>Arion</taxon>
    </lineage>
</organism>
<gene>
    <name evidence="1" type="primary">ORF119930</name>
</gene>
<reference evidence="1" key="1">
    <citation type="submission" date="2014-12" db="EMBL/GenBank/DDBJ databases">
        <title>Insight into the proteome of Arion vulgaris.</title>
        <authorList>
            <person name="Aradska J."/>
            <person name="Bulat T."/>
            <person name="Smidak R."/>
            <person name="Sarate P."/>
            <person name="Gangsoo J."/>
            <person name="Sialana F."/>
            <person name="Bilban M."/>
            <person name="Lubec G."/>
        </authorList>
    </citation>
    <scope>NUCLEOTIDE SEQUENCE</scope>
    <source>
        <tissue evidence="1">Skin</tissue>
    </source>
</reference>
<evidence type="ECO:0000313" key="1">
    <source>
        <dbReference type="EMBL" id="CEK80260.1"/>
    </source>
</evidence>